<protein>
    <recommendedName>
        <fullName evidence="4">CENP-V/GFA domain-containing protein</fullName>
    </recommendedName>
</protein>
<keyword evidence="6" id="KW-1185">Reference proteome</keyword>
<evidence type="ECO:0000259" key="4">
    <source>
        <dbReference type="PROSITE" id="PS51891"/>
    </source>
</evidence>
<dbReference type="GO" id="GO:0046872">
    <property type="term" value="F:metal ion binding"/>
    <property type="evidence" value="ECO:0007669"/>
    <property type="project" value="UniProtKB-KW"/>
</dbReference>
<dbReference type="GO" id="GO:0016846">
    <property type="term" value="F:carbon-sulfur lyase activity"/>
    <property type="evidence" value="ECO:0007669"/>
    <property type="project" value="InterPro"/>
</dbReference>
<dbReference type="Pfam" id="PF04828">
    <property type="entry name" value="GFA"/>
    <property type="match status" value="1"/>
</dbReference>
<name>A0A6G1HIC3_9PEZI</name>
<dbReference type="OrthoDB" id="2993351at2759"/>
<dbReference type="PROSITE" id="PS51891">
    <property type="entry name" value="CENP_V_GFA"/>
    <property type="match status" value="1"/>
</dbReference>
<feature type="domain" description="CENP-V/GFA" evidence="4">
    <location>
        <begin position="5"/>
        <end position="115"/>
    </location>
</feature>
<dbReference type="Gene3D" id="2.170.150.70">
    <property type="match status" value="1"/>
</dbReference>
<organism evidence="5 6">
    <name type="scientific">Trichodelitschia bisporula</name>
    <dbReference type="NCBI Taxonomy" id="703511"/>
    <lineage>
        <taxon>Eukaryota</taxon>
        <taxon>Fungi</taxon>
        <taxon>Dikarya</taxon>
        <taxon>Ascomycota</taxon>
        <taxon>Pezizomycotina</taxon>
        <taxon>Dothideomycetes</taxon>
        <taxon>Dothideomycetes incertae sedis</taxon>
        <taxon>Phaeotrichales</taxon>
        <taxon>Phaeotrichaceae</taxon>
        <taxon>Trichodelitschia</taxon>
    </lineage>
</organism>
<dbReference type="PANTHER" id="PTHR28620:SF1">
    <property type="entry name" value="CENP-V_GFA DOMAIN-CONTAINING PROTEIN"/>
    <property type="match status" value="1"/>
</dbReference>
<evidence type="ECO:0000256" key="1">
    <source>
        <dbReference type="ARBA" id="ARBA00005495"/>
    </source>
</evidence>
<dbReference type="AlphaFoldDB" id="A0A6G1HIC3"/>
<evidence type="ECO:0000256" key="2">
    <source>
        <dbReference type="ARBA" id="ARBA00022723"/>
    </source>
</evidence>
<dbReference type="SUPFAM" id="SSF51316">
    <property type="entry name" value="Mss4-like"/>
    <property type="match status" value="1"/>
</dbReference>
<accession>A0A6G1HIC3</accession>
<evidence type="ECO:0000256" key="3">
    <source>
        <dbReference type="ARBA" id="ARBA00022833"/>
    </source>
</evidence>
<dbReference type="InterPro" id="IPR052355">
    <property type="entry name" value="CENP-V-like"/>
</dbReference>
<proteinExistence type="inferred from homology"/>
<gene>
    <name evidence="5" type="ORF">EJ06DRAFT_501305</name>
</gene>
<comment type="similarity">
    <text evidence="1">Belongs to the Gfa family.</text>
</comment>
<reference evidence="5" key="1">
    <citation type="journal article" date="2020" name="Stud. Mycol.">
        <title>101 Dothideomycetes genomes: a test case for predicting lifestyles and emergence of pathogens.</title>
        <authorList>
            <person name="Haridas S."/>
            <person name="Albert R."/>
            <person name="Binder M."/>
            <person name="Bloem J."/>
            <person name="Labutti K."/>
            <person name="Salamov A."/>
            <person name="Andreopoulos B."/>
            <person name="Baker S."/>
            <person name="Barry K."/>
            <person name="Bills G."/>
            <person name="Bluhm B."/>
            <person name="Cannon C."/>
            <person name="Castanera R."/>
            <person name="Culley D."/>
            <person name="Daum C."/>
            <person name="Ezra D."/>
            <person name="Gonzalez J."/>
            <person name="Henrissat B."/>
            <person name="Kuo A."/>
            <person name="Liang C."/>
            <person name="Lipzen A."/>
            <person name="Lutzoni F."/>
            <person name="Magnuson J."/>
            <person name="Mondo S."/>
            <person name="Nolan M."/>
            <person name="Ohm R."/>
            <person name="Pangilinan J."/>
            <person name="Park H.-J."/>
            <person name="Ramirez L."/>
            <person name="Alfaro M."/>
            <person name="Sun H."/>
            <person name="Tritt A."/>
            <person name="Yoshinaga Y."/>
            <person name="Zwiers L.-H."/>
            <person name="Turgeon B."/>
            <person name="Goodwin S."/>
            <person name="Spatafora J."/>
            <person name="Crous P."/>
            <person name="Grigoriev I."/>
        </authorList>
    </citation>
    <scope>NUCLEOTIDE SEQUENCE</scope>
    <source>
        <strain evidence="5">CBS 262.69</strain>
    </source>
</reference>
<dbReference type="Proteomes" id="UP000799640">
    <property type="component" value="Unassembled WGS sequence"/>
</dbReference>
<evidence type="ECO:0000313" key="6">
    <source>
        <dbReference type="Proteomes" id="UP000799640"/>
    </source>
</evidence>
<sequence>MDPTYTAHCHCGANVVKFTPPKELTDSEAKTIVCNCSICARNGYMLQFVGPDGFEWEKGGFEGLSEYKFGKEAISHYFCPTCGTSLAVSGMGMYGFNVRAVDGVDLDKITLKPYDGAAL</sequence>
<dbReference type="PANTHER" id="PTHR28620">
    <property type="entry name" value="CENTROMERE PROTEIN V"/>
    <property type="match status" value="1"/>
</dbReference>
<dbReference type="InterPro" id="IPR011057">
    <property type="entry name" value="Mss4-like_sf"/>
</dbReference>
<keyword evidence="2" id="KW-0479">Metal-binding</keyword>
<keyword evidence="3" id="KW-0862">Zinc</keyword>
<evidence type="ECO:0000313" key="5">
    <source>
        <dbReference type="EMBL" id="KAF2395813.1"/>
    </source>
</evidence>
<dbReference type="EMBL" id="ML996711">
    <property type="protein sequence ID" value="KAF2395813.1"/>
    <property type="molecule type" value="Genomic_DNA"/>
</dbReference>
<dbReference type="InterPro" id="IPR006913">
    <property type="entry name" value="CENP-V/GFA"/>
</dbReference>